<evidence type="ECO:0000313" key="2">
    <source>
        <dbReference type="Proteomes" id="UP000663843"/>
    </source>
</evidence>
<dbReference type="Proteomes" id="UP000663843">
    <property type="component" value="Unassembled WGS sequence"/>
</dbReference>
<accession>A0A8H3ACF7</accession>
<protein>
    <submittedName>
        <fullName evidence="1">Uncharacterized protein</fullName>
    </submittedName>
</protein>
<organism evidence="1 2">
    <name type="scientific">Rhizoctonia solani</name>
    <dbReference type="NCBI Taxonomy" id="456999"/>
    <lineage>
        <taxon>Eukaryota</taxon>
        <taxon>Fungi</taxon>
        <taxon>Dikarya</taxon>
        <taxon>Basidiomycota</taxon>
        <taxon>Agaricomycotina</taxon>
        <taxon>Agaricomycetes</taxon>
        <taxon>Cantharellales</taxon>
        <taxon>Ceratobasidiaceae</taxon>
        <taxon>Rhizoctonia</taxon>
    </lineage>
</organism>
<proteinExistence type="predicted"/>
<evidence type="ECO:0000313" key="1">
    <source>
        <dbReference type="EMBL" id="CAE6421848.1"/>
    </source>
</evidence>
<gene>
    <name evidence="1" type="ORF">RDB_LOCUS54641</name>
</gene>
<name>A0A8H3ACF7_9AGAM</name>
<sequence length="230" mass="25600">MSTLPRIARRLVFYTRPYDLTRDTTLILSFVSANPQELYRDLFPTAWKVLRVSGGNVGTSALATYSARLAFGVRQSNHKTITIPETHVEIGLGQSTQLSTNSEGFVHWSLPVTQKVEPDKSQGHGLLKAVNNTGEQSDICIGSLDGEKSIFSPMICWPRVNNGATAAIDFLPHLHVYAYSGLQETDLIRGEVENSLGDWNLSLLQGSPNDNRFHLYEDKNDGQKLRLVRD</sequence>
<comment type="caution">
    <text evidence="1">The sequence shown here is derived from an EMBL/GenBank/DDBJ whole genome shotgun (WGS) entry which is preliminary data.</text>
</comment>
<dbReference type="EMBL" id="CAJMWT010001835">
    <property type="protein sequence ID" value="CAE6421848.1"/>
    <property type="molecule type" value="Genomic_DNA"/>
</dbReference>
<reference evidence="1" key="1">
    <citation type="submission" date="2021-01" db="EMBL/GenBank/DDBJ databases">
        <authorList>
            <person name="Kaushik A."/>
        </authorList>
    </citation>
    <scope>NUCLEOTIDE SEQUENCE</scope>
    <source>
        <strain evidence="1">AG2-2IIIB</strain>
    </source>
</reference>
<dbReference type="AlphaFoldDB" id="A0A8H3ACF7"/>